<dbReference type="GO" id="GO:0046872">
    <property type="term" value="F:metal ion binding"/>
    <property type="evidence" value="ECO:0007669"/>
    <property type="project" value="UniProtKB-KW"/>
</dbReference>
<accession>Q022G6</accession>
<keyword evidence="3 4" id="KW-0408">Iron</keyword>
<dbReference type="STRING" id="234267.Acid_3157"/>
<evidence type="ECO:0000256" key="3">
    <source>
        <dbReference type="ARBA" id="ARBA00023004"/>
    </source>
</evidence>
<dbReference type="OrthoDB" id="9805202at2"/>
<dbReference type="EMBL" id="CP000473">
    <property type="protein sequence ID" value="ABJ84134.1"/>
    <property type="molecule type" value="Genomic_DNA"/>
</dbReference>
<dbReference type="HOGENOM" id="CLU_537379_0_0_0"/>
<dbReference type="InterPro" id="IPR051395">
    <property type="entry name" value="Cytochrome_c_Peroxidase/MauG"/>
</dbReference>
<dbReference type="PROSITE" id="PS51007">
    <property type="entry name" value="CYTC"/>
    <property type="match status" value="1"/>
</dbReference>
<feature type="domain" description="Cytochrome c" evidence="5">
    <location>
        <begin position="359"/>
        <end position="509"/>
    </location>
</feature>
<sequence length="509" mass="54393" precursor="true">MKSDPIRIWVSYAVVAVSLALPGWAQKDSGVRGGPPGAGGPVPGLTANELALFNEGKVRTTQLEAVCDTCNDRTLGSDTGEDPNLVTLTNSSGLGARFNGDQCSVCHQQPAIGGSGGFLVPNPQDPANRHKKPENPMFDLIPHRKGGQNHVPSFITQYGPIREVRFQRKPDGTPDGGVHALFTIVGRSDIGAPGCTAAVLPPVDFETQARNGNLSFRIPLQTFGLGLIEAIQDATILSNSASTASLRAPLGIRGIANRSGNDGTIARFGWKAQNKSLVVFAGEAYNVEMGVTNDVFPTARDETPGCTYGINEPNDITRTDTSDIRNQAYNNPLHMIADWLGFAIFMRELAPPEPVPFSPSAQRGQQLFGTDARNPGIGCFLCHTPVMVTGPRHETEALQSVPAHLYSDLLVHHMGSGLADNITQGLAEGDMFRTTPLWGIGQRLFFLHDGRTSDLLAAIEAHASSGRNEGGASDSDNRFVPSEATAVTRAFDALPVRDKQAILDFLRSL</sequence>
<dbReference type="InterPro" id="IPR036909">
    <property type="entry name" value="Cyt_c-like_dom_sf"/>
</dbReference>
<dbReference type="AlphaFoldDB" id="Q022G6"/>
<proteinExistence type="predicted"/>
<dbReference type="GO" id="GO:0020037">
    <property type="term" value="F:heme binding"/>
    <property type="evidence" value="ECO:0007669"/>
    <property type="project" value="InterPro"/>
</dbReference>
<reference evidence="6" key="1">
    <citation type="submission" date="2006-10" db="EMBL/GenBank/DDBJ databases">
        <title>Complete sequence of Solibacter usitatus Ellin6076.</title>
        <authorList>
            <consortium name="US DOE Joint Genome Institute"/>
            <person name="Copeland A."/>
            <person name="Lucas S."/>
            <person name="Lapidus A."/>
            <person name="Barry K."/>
            <person name="Detter J.C."/>
            <person name="Glavina del Rio T."/>
            <person name="Hammon N."/>
            <person name="Israni S."/>
            <person name="Dalin E."/>
            <person name="Tice H."/>
            <person name="Pitluck S."/>
            <person name="Thompson L.S."/>
            <person name="Brettin T."/>
            <person name="Bruce D."/>
            <person name="Han C."/>
            <person name="Tapia R."/>
            <person name="Gilna P."/>
            <person name="Schmutz J."/>
            <person name="Larimer F."/>
            <person name="Land M."/>
            <person name="Hauser L."/>
            <person name="Kyrpides N."/>
            <person name="Mikhailova N."/>
            <person name="Janssen P.H."/>
            <person name="Kuske C.R."/>
            <person name="Richardson P."/>
        </authorList>
    </citation>
    <scope>NUCLEOTIDE SEQUENCE</scope>
    <source>
        <strain evidence="6">Ellin6076</strain>
    </source>
</reference>
<protein>
    <submittedName>
        <fullName evidence="6">Thiol oxidoreductase-like protein</fullName>
    </submittedName>
</protein>
<evidence type="ECO:0000256" key="4">
    <source>
        <dbReference type="PROSITE-ProRule" id="PRU00433"/>
    </source>
</evidence>
<dbReference type="InParanoid" id="Q022G6"/>
<keyword evidence="2 4" id="KW-0479">Metal-binding</keyword>
<dbReference type="GO" id="GO:0009055">
    <property type="term" value="F:electron transfer activity"/>
    <property type="evidence" value="ECO:0007669"/>
    <property type="project" value="InterPro"/>
</dbReference>
<dbReference type="PIRSF" id="PIRSF028099">
    <property type="entry name" value="DUF1111"/>
    <property type="match status" value="1"/>
</dbReference>
<dbReference type="PANTHER" id="PTHR30600:SF4">
    <property type="entry name" value="CYTOCHROME C DOMAIN-CONTAINING PROTEIN"/>
    <property type="match status" value="1"/>
</dbReference>
<dbReference type="GO" id="GO:0004130">
    <property type="term" value="F:cytochrome-c peroxidase activity"/>
    <property type="evidence" value="ECO:0007669"/>
    <property type="project" value="TreeGrafter"/>
</dbReference>
<evidence type="ECO:0000256" key="1">
    <source>
        <dbReference type="ARBA" id="ARBA00022617"/>
    </source>
</evidence>
<dbReference type="PANTHER" id="PTHR30600">
    <property type="entry name" value="CYTOCHROME C PEROXIDASE-RELATED"/>
    <property type="match status" value="1"/>
</dbReference>
<dbReference type="Gene3D" id="1.10.760.10">
    <property type="entry name" value="Cytochrome c-like domain"/>
    <property type="match status" value="1"/>
</dbReference>
<dbReference type="Pfam" id="PF06537">
    <property type="entry name" value="DHOR"/>
    <property type="match status" value="1"/>
</dbReference>
<evidence type="ECO:0000256" key="2">
    <source>
        <dbReference type="ARBA" id="ARBA00022723"/>
    </source>
</evidence>
<evidence type="ECO:0000313" key="6">
    <source>
        <dbReference type="EMBL" id="ABJ84134.1"/>
    </source>
</evidence>
<dbReference type="SUPFAM" id="SSF46626">
    <property type="entry name" value="Cytochrome c"/>
    <property type="match status" value="1"/>
</dbReference>
<dbReference type="InterPro" id="IPR009056">
    <property type="entry name" value="Cyt_c-like_dom"/>
</dbReference>
<keyword evidence="1 4" id="KW-0349">Heme</keyword>
<evidence type="ECO:0000259" key="5">
    <source>
        <dbReference type="PROSITE" id="PS51007"/>
    </source>
</evidence>
<dbReference type="eggNOG" id="COG3488">
    <property type="taxonomic scope" value="Bacteria"/>
</dbReference>
<dbReference type="KEGG" id="sus:Acid_3157"/>
<organism evidence="6">
    <name type="scientific">Solibacter usitatus (strain Ellin6076)</name>
    <dbReference type="NCBI Taxonomy" id="234267"/>
    <lineage>
        <taxon>Bacteria</taxon>
        <taxon>Pseudomonadati</taxon>
        <taxon>Acidobacteriota</taxon>
        <taxon>Terriglobia</taxon>
        <taxon>Bryobacterales</taxon>
        <taxon>Solibacteraceae</taxon>
        <taxon>Candidatus Solibacter</taxon>
    </lineage>
</organism>
<gene>
    <name evidence="6" type="ordered locus">Acid_3157</name>
</gene>
<dbReference type="InterPro" id="IPR010538">
    <property type="entry name" value="DHOR"/>
</dbReference>
<name>Q022G6_SOLUE</name>